<dbReference type="PANTHER" id="PTHR37860">
    <property type="entry name" value="AGAP008810-PA"/>
    <property type="match status" value="1"/>
</dbReference>
<name>A0A4Y2SWU4_ARAVE</name>
<protein>
    <submittedName>
        <fullName evidence="1">Uncharacterized protein</fullName>
    </submittedName>
</protein>
<dbReference type="OrthoDB" id="6484170at2759"/>
<proteinExistence type="predicted"/>
<sequence>MNKLFLITAFSLELVEDQTHEYTFETCNVTHPLLLINVTADWVGKARDHKKRALFTFRQGNCQSTELLIQALHDGKMAADLIIPDGSKRKKLSLERTISSDAKIQNCKIAFSNDEESDSEGLHLKGEILNENYQVWNLKLHLDAFSEIYTLIGKGYQNVLSQVTTIAKDVHHPVNKMFHSSFKMTLYEYFEGLSKQGNYMLMDTWKNFEETIGSLKSFYEAPITLLLNVMTSCKTYFTVKDDSIMMSVTSYLNFTSYYYSMKETIYQFLKSREDILELEFVTSRIMKMESFNQLPSISLKEIHISPLTGQKSQGVTEQNKIAMVINSSHVFRFDEHLYPYVLSSSECVFLLAKDVRQSAFTVLSTPEMIHVLFPEMTIGVSKENKVFFNESRIPSKLPVETNSGNIQVKEDGTSVEIQSPSLLVNCRVQQTSHLCVLQLDARQNSETFGLLESADGFNDKEFSITETEARSNILKFVSKYEVSGKAECKNLNQQLKFPPSKGPAELCSRMLLQLCHLKWNILQQFVEMCKLGFMEDVVAGYSALCNYRNLRNSTDLK</sequence>
<evidence type="ECO:0000313" key="2">
    <source>
        <dbReference type="Proteomes" id="UP000499080"/>
    </source>
</evidence>
<dbReference type="Proteomes" id="UP000499080">
    <property type="component" value="Unassembled WGS sequence"/>
</dbReference>
<dbReference type="EMBL" id="BGPR01024591">
    <property type="protein sequence ID" value="GBN92794.1"/>
    <property type="molecule type" value="Genomic_DNA"/>
</dbReference>
<evidence type="ECO:0000313" key="1">
    <source>
        <dbReference type="EMBL" id="GBN92794.1"/>
    </source>
</evidence>
<reference evidence="1 2" key="1">
    <citation type="journal article" date="2019" name="Sci. Rep.">
        <title>Orb-weaving spider Araneus ventricosus genome elucidates the spidroin gene catalogue.</title>
        <authorList>
            <person name="Kono N."/>
            <person name="Nakamura H."/>
            <person name="Ohtoshi R."/>
            <person name="Moran D.A.P."/>
            <person name="Shinohara A."/>
            <person name="Yoshida Y."/>
            <person name="Fujiwara M."/>
            <person name="Mori M."/>
            <person name="Tomita M."/>
            <person name="Arakawa K."/>
        </authorList>
    </citation>
    <scope>NUCLEOTIDE SEQUENCE [LARGE SCALE GENOMIC DNA]</scope>
</reference>
<gene>
    <name evidence="1" type="ORF">AVEN_162541_1</name>
</gene>
<comment type="caution">
    <text evidence="1">The sequence shown here is derived from an EMBL/GenBank/DDBJ whole genome shotgun (WGS) entry which is preliminary data.</text>
</comment>
<accession>A0A4Y2SWU4</accession>
<keyword evidence="2" id="KW-1185">Reference proteome</keyword>
<organism evidence="1 2">
    <name type="scientific">Araneus ventricosus</name>
    <name type="common">Orbweaver spider</name>
    <name type="synonym">Epeira ventricosa</name>
    <dbReference type="NCBI Taxonomy" id="182803"/>
    <lineage>
        <taxon>Eukaryota</taxon>
        <taxon>Metazoa</taxon>
        <taxon>Ecdysozoa</taxon>
        <taxon>Arthropoda</taxon>
        <taxon>Chelicerata</taxon>
        <taxon>Arachnida</taxon>
        <taxon>Araneae</taxon>
        <taxon>Araneomorphae</taxon>
        <taxon>Entelegynae</taxon>
        <taxon>Araneoidea</taxon>
        <taxon>Araneidae</taxon>
        <taxon>Araneus</taxon>
    </lineage>
</organism>
<dbReference type="PANTHER" id="PTHR37860:SF2">
    <property type="entry name" value="VITELLOGENIN DOMAIN-CONTAINING PROTEIN"/>
    <property type="match status" value="1"/>
</dbReference>
<feature type="non-terminal residue" evidence="1">
    <location>
        <position position="557"/>
    </location>
</feature>
<dbReference type="AlphaFoldDB" id="A0A4Y2SWU4"/>